<keyword evidence="6" id="KW-1185">Reference proteome</keyword>
<dbReference type="InterPro" id="IPR050679">
    <property type="entry name" value="Bact_HTH_transcr_reg"/>
</dbReference>
<dbReference type="PANTHER" id="PTHR44846:SF1">
    <property type="entry name" value="MANNOSYL-D-GLYCERATE TRANSPORT_METABOLISM SYSTEM REPRESSOR MNGR-RELATED"/>
    <property type="match status" value="1"/>
</dbReference>
<accession>A0A7Y6MHR5</accession>
<evidence type="ECO:0000256" key="2">
    <source>
        <dbReference type="ARBA" id="ARBA00023125"/>
    </source>
</evidence>
<protein>
    <submittedName>
        <fullName evidence="5">Winged helix-turn-helix transcriptional regulator</fullName>
    </submittedName>
</protein>
<dbReference type="Proteomes" id="UP000546126">
    <property type="component" value="Unassembled WGS sequence"/>
</dbReference>
<dbReference type="SUPFAM" id="SSF46785">
    <property type="entry name" value="Winged helix' DNA-binding domain"/>
    <property type="match status" value="1"/>
</dbReference>
<evidence type="ECO:0000256" key="1">
    <source>
        <dbReference type="ARBA" id="ARBA00023015"/>
    </source>
</evidence>
<keyword evidence="3" id="KW-0804">Transcription</keyword>
<name>A0A7Y6MHR5_9ACTN</name>
<dbReference type="GO" id="GO:0003700">
    <property type="term" value="F:DNA-binding transcription factor activity"/>
    <property type="evidence" value="ECO:0007669"/>
    <property type="project" value="InterPro"/>
</dbReference>
<reference evidence="5 6" key="1">
    <citation type="submission" date="2020-06" db="EMBL/GenBank/DDBJ databases">
        <authorList>
            <person name="Chanama M."/>
        </authorList>
    </citation>
    <scope>NUCLEOTIDE SEQUENCE [LARGE SCALE GENOMIC DNA]</scope>
    <source>
        <strain evidence="5 6">TBRC6557</strain>
    </source>
</reference>
<dbReference type="InterPro" id="IPR036388">
    <property type="entry name" value="WH-like_DNA-bd_sf"/>
</dbReference>
<dbReference type="GO" id="GO:0045892">
    <property type="term" value="P:negative regulation of DNA-templated transcription"/>
    <property type="evidence" value="ECO:0007669"/>
    <property type="project" value="TreeGrafter"/>
</dbReference>
<dbReference type="PANTHER" id="PTHR44846">
    <property type="entry name" value="MANNOSYL-D-GLYCERATE TRANSPORT/METABOLISM SYSTEM REPRESSOR MNGR-RELATED"/>
    <property type="match status" value="1"/>
</dbReference>
<feature type="domain" description="HTH gntR-type" evidence="4">
    <location>
        <begin position="18"/>
        <end position="86"/>
    </location>
</feature>
<dbReference type="AlphaFoldDB" id="A0A7Y6MHR5"/>
<dbReference type="EMBL" id="JABWGO010000024">
    <property type="protein sequence ID" value="NUW47011.1"/>
    <property type="molecule type" value="Genomic_DNA"/>
</dbReference>
<dbReference type="InterPro" id="IPR036390">
    <property type="entry name" value="WH_DNA-bd_sf"/>
</dbReference>
<comment type="caution">
    <text evidence="5">The sequence shown here is derived from an EMBL/GenBank/DDBJ whole genome shotgun (WGS) entry which is preliminary data.</text>
</comment>
<dbReference type="PROSITE" id="PS50949">
    <property type="entry name" value="HTH_GNTR"/>
    <property type="match status" value="1"/>
</dbReference>
<proteinExistence type="predicted"/>
<sequence length="98" mass="10686">MVMTEEREAARVNHDAAMPVYRQLAAILRDQIASGHLAAGRVIPTEKVLMEVHDLGRDSVRKALALLREAQLIESVPGRGTFVTENGQALALEQAKGQ</sequence>
<dbReference type="InterPro" id="IPR000524">
    <property type="entry name" value="Tscrpt_reg_HTH_GntR"/>
</dbReference>
<dbReference type="CDD" id="cd07377">
    <property type="entry name" value="WHTH_GntR"/>
    <property type="match status" value="1"/>
</dbReference>
<evidence type="ECO:0000259" key="4">
    <source>
        <dbReference type="PROSITE" id="PS50949"/>
    </source>
</evidence>
<dbReference type="SMART" id="SM00345">
    <property type="entry name" value="HTH_GNTR"/>
    <property type="match status" value="1"/>
</dbReference>
<evidence type="ECO:0000313" key="5">
    <source>
        <dbReference type="EMBL" id="NUW47011.1"/>
    </source>
</evidence>
<dbReference type="GO" id="GO:0003677">
    <property type="term" value="F:DNA binding"/>
    <property type="evidence" value="ECO:0007669"/>
    <property type="project" value="UniProtKB-KW"/>
</dbReference>
<dbReference type="Gene3D" id="1.10.10.10">
    <property type="entry name" value="Winged helix-like DNA-binding domain superfamily/Winged helix DNA-binding domain"/>
    <property type="match status" value="1"/>
</dbReference>
<gene>
    <name evidence="5" type="ORF">HT134_43960</name>
</gene>
<keyword evidence="1" id="KW-0805">Transcription regulation</keyword>
<evidence type="ECO:0000313" key="6">
    <source>
        <dbReference type="Proteomes" id="UP000546126"/>
    </source>
</evidence>
<keyword evidence="2" id="KW-0238">DNA-binding</keyword>
<dbReference type="Pfam" id="PF00392">
    <property type="entry name" value="GntR"/>
    <property type="match status" value="1"/>
</dbReference>
<evidence type="ECO:0000256" key="3">
    <source>
        <dbReference type="ARBA" id="ARBA00023163"/>
    </source>
</evidence>
<organism evidence="5 6">
    <name type="scientific">Nonomuraea rhodomycinica</name>
    <dbReference type="NCBI Taxonomy" id="1712872"/>
    <lineage>
        <taxon>Bacteria</taxon>
        <taxon>Bacillati</taxon>
        <taxon>Actinomycetota</taxon>
        <taxon>Actinomycetes</taxon>
        <taxon>Streptosporangiales</taxon>
        <taxon>Streptosporangiaceae</taxon>
        <taxon>Nonomuraea</taxon>
    </lineage>
</organism>